<evidence type="ECO:0000313" key="2">
    <source>
        <dbReference type="EMBL" id="QDT07070.1"/>
    </source>
</evidence>
<gene>
    <name evidence="2" type="ORF">K227x_54950</name>
</gene>
<proteinExistence type="predicted"/>
<evidence type="ECO:0000256" key="1">
    <source>
        <dbReference type="SAM" id="SignalP"/>
    </source>
</evidence>
<keyword evidence="1" id="KW-0732">Signal</keyword>
<organism evidence="2 3">
    <name type="scientific">Rubripirellula lacrimiformis</name>
    <dbReference type="NCBI Taxonomy" id="1930273"/>
    <lineage>
        <taxon>Bacteria</taxon>
        <taxon>Pseudomonadati</taxon>
        <taxon>Planctomycetota</taxon>
        <taxon>Planctomycetia</taxon>
        <taxon>Pirellulales</taxon>
        <taxon>Pirellulaceae</taxon>
        <taxon>Rubripirellula</taxon>
    </lineage>
</organism>
<feature type="signal peptide" evidence="1">
    <location>
        <begin position="1"/>
        <end position="32"/>
    </location>
</feature>
<dbReference type="KEGG" id="rlc:K227x_54950"/>
<reference evidence="2 3" key="1">
    <citation type="submission" date="2019-02" db="EMBL/GenBank/DDBJ databases">
        <title>Deep-cultivation of Planctomycetes and their phenomic and genomic characterization uncovers novel biology.</title>
        <authorList>
            <person name="Wiegand S."/>
            <person name="Jogler M."/>
            <person name="Boedeker C."/>
            <person name="Pinto D."/>
            <person name="Vollmers J."/>
            <person name="Rivas-Marin E."/>
            <person name="Kohn T."/>
            <person name="Peeters S.H."/>
            <person name="Heuer A."/>
            <person name="Rast P."/>
            <person name="Oberbeckmann S."/>
            <person name="Bunk B."/>
            <person name="Jeske O."/>
            <person name="Meyerdierks A."/>
            <person name="Storesund J.E."/>
            <person name="Kallscheuer N."/>
            <person name="Luecker S."/>
            <person name="Lage O.M."/>
            <person name="Pohl T."/>
            <person name="Merkel B.J."/>
            <person name="Hornburger P."/>
            <person name="Mueller R.-W."/>
            <person name="Bruemmer F."/>
            <person name="Labrenz M."/>
            <person name="Spormann A.M."/>
            <person name="Op den Camp H."/>
            <person name="Overmann J."/>
            <person name="Amann R."/>
            <person name="Jetten M.S.M."/>
            <person name="Mascher T."/>
            <person name="Medema M.H."/>
            <person name="Devos D.P."/>
            <person name="Kaster A.-K."/>
            <person name="Ovreas L."/>
            <person name="Rohde M."/>
            <person name="Galperin M.Y."/>
            <person name="Jogler C."/>
        </authorList>
    </citation>
    <scope>NUCLEOTIDE SEQUENCE [LARGE SCALE GENOMIC DNA]</scope>
    <source>
        <strain evidence="2 3">K22_7</strain>
    </source>
</reference>
<dbReference type="AlphaFoldDB" id="A0A517NIV2"/>
<feature type="chain" id="PRO_5021915002" evidence="1">
    <location>
        <begin position="33"/>
        <end position="376"/>
    </location>
</feature>
<evidence type="ECO:0000313" key="3">
    <source>
        <dbReference type="Proteomes" id="UP000318538"/>
    </source>
</evidence>
<dbReference type="EMBL" id="CP036525">
    <property type="protein sequence ID" value="QDT07070.1"/>
    <property type="molecule type" value="Genomic_DNA"/>
</dbReference>
<name>A0A517NIV2_9BACT</name>
<sequence length="376" mass="40940" precursor="true">MESKPVKRNLKNWLVIAALACGMTTTSGQVQAAGWIGDLLGETCCDDACCDTGSCCQESCCDSGCCDGGCDSLAGCNVAEAASSCLPKLNSFARKLDGMGFIQKSDHCFDDFISPMIDFVHFEDPRNLTELRPIFVHHNFPNTLGPANIPAGGSAQLIAMQFRIALTDRLSLIAVKDGYLIDNSEGQLDGLLDSGWADVTAGLKYNLIRNVKTGTLLSAGFTYEIPMGSERALQAVSDGEFHFFATGGQRLFDGQAHVLSSFGWQLPVDQSDQSTTVHWNNHFDVKLTDTVYLFTENSWWHWASDAFDGAALGVSGQDLLNLGASNVDGNNLVTHNVGMKYKPHGGLELGAAYEFPLTDFEDIIEDRWQFEAILRY</sequence>
<protein>
    <submittedName>
        <fullName evidence="2">Uncharacterized protein</fullName>
    </submittedName>
</protein>
<accession>A0A517NIV2</accession>
<keyword evidence="3" id="KW-1185">Reference proteome</keyword>
<dbReference type="Proteomes" id="UP000318538">
    <property type="component" value="Chromosome"/>
</dbReference>